<protein>
    <recommendedName>
        <fullName evidence="4">Tubby C-terminal domain-containing protein</fullName>
    </recommendedName>
</protein>
<feature type="region of interest" description="Disordered" evidence="1">
    <location>
        <begin position="117"/>
        <end position="185"/>
    </location>
</feature>
<name>A0ABR2K8M7_9EUKA</name>
<proteinExistence type="predicted"/>
<feature type="compositionally biased region" description="Low complexity" evidence="1">
    <location>
        <begin position="1"/>
        <end position="11"/>
    </location>
</feature>
<keyword evidence="3" id="KW-1185">Reference proteome</keyword>
<gene>
    <name evidence="2" type="ORF">M9Y10_038530</name>
</gene>
<accession>A0ABR2K8M7</accession>
<evidence type="ECO:0000313" key="2">
    <source>
        <dbReference type="EMBL" id="KAK8887483.1"/>
    </source>
</evidence>
<reference evidence="2 3" key="1">
    <citation type="submission" date="2024-04" db="EMBL/GenBank/DDBJ databases">
        <title>Tritrichomonas musculus Genome.</title>
        <authorList>
            <person name="Alves-Ferreira E."/>
            <person name="Grigg M."/>
            <person name="Lorenzi H."/>
            <person name="Galac M."/>
        </authorList>
    </citation>
    <scope>NUCLEOTIDE SEQUENCE [LARGE SCALE GENOMIC DNA]</scope>
    <source>
        <strain evidence="2 3">EAF2021</strain>
    </source>
</reference>
<feature type="compositionally biased region" description="Polar residues" evidence="1">
    <location>
        <begin position="124"/>
        <end position="139"/>
    </location>
</feature>
<organism evidence="2 3">
    <name type="scientific">Tritrichomonas musculus</name>
    <dbReference type="NCBI Taxonomy" id="1915356"/>
    <lineage>
        <taxon>Eukaryota</taxon>
        <taxon>Metamonada</taxon>
        <taxon>Parabasalia</taxon>
        <taxon>Tritrichomonadida</taxon>
        <taxon>Tritrichomonadidae</taxon>
        <taxon>Tritrichomonas</taxon>
    </lineage>
</organism>
<evidence type="ECO:0000256" key="1">
    <source>
        <dbReference type="SAM" id="MobiDB-lite"/>
    </source>
</evidence>
<evidence type="ECO:0008006" key="4">
    <source>
        <dbReference type="Google" id="ProtNLM"/>
    </source>
</evidence>
<sequence>MISEDSYCSDSYSEEKPEPCFPISPQTNPSRLPLQISSSNNNNAIVKRRPIPGRSNIQKTTKLPAKKVIQVNTLKSPSLNKKLILSLNSDSSSYSEYDSEPNIEDTPHLNVDSQIAEADKQESKQPTNPIQKQLQSQIQKRSIQKPSPRRRRPIKSRPVQAKPIKQDNNNLKQKDQSDDSSSESYVCEFYEDEEPVIFQDTDEEPEIQILNISIQKSAPTVNQLHPGNENIDTANISGVLSQYSDCCKKENLKFVFSCRKSKLSNYTFRFYCDRQRLMTAYSSNIRKSVVFKVPEFFEQEDLVIGTMSISRNRRQFNLVCDGKEVLSASISTVKEPIFYEKFYTVNLKNPDSFTKDIVLTTLVPEAEANGKVSRKSSRNIVLINNNKEKLIMIKKVGRSHLKVEANPIINDDLKIFAFAVISWISQL</sequence>
<dbReference type="Proteomes" id="UP001470230">
    <property type="component" value="Unassembled WGS sequence"/>
</dbReference>
<feature type="region of interest" description="Disordered" evidence="1">
    <location>
        <begin position="1"/>
        <end position="57"/>
    </location>
</feature>
<comment type="caution">
    <text evidence="2">The sequence shown here is derived from an EMBL/GenBank/DDBJ whole genome shotgun (WGS) entry which is preliminary data.</text>
</comment>
<evidence type="ECO:0000313" key="3">
    <source>
        <dbReference type="Proteomes" id="UP001470230"/>
    </source>
</evidence>
<feature type="compositionally biased region" description="Polar residues" evidence="1">
    <location>
        <begin position="24"/>
        <end position="44"/>
    </location>
</feature>
<dbReference type="EMBL" id="JAPFFF010000006">
    <property type="protein sequence ID" value="KAK8887483.1"/>
    <property type="molecule type" value="Genomic_DNA"/>
</dbReference>